<dbReference type="GO" id="GO:0006006">
    <property type="term" value="P:glucose metabolic process"/>
    <property type="evidence" value="ECO:0007669"/>
    <property type="project" value="TreeGrafter"/>
</dbReference>
<evidence type="ECO:0000313" key="2">
    <source>
        <dbReference type="Proteomes" id="UP001064489"/>
    </source>
</evidence>
<dbReference type="GO" id="GO:0030246">
    <property type="term" value="F:carbohydrate binding"/>
    <property type="evidence" value="ECO:0007669"/>
    <property type="project" value="InterPro"/>
</dbReference>
<keyword evidence="2" id="KW-1185">Reference proteome</keyword>
<name>A0AAD5I674_ACENE</name>
<proteinExistence type="predicted"/>
<dbReference type="GO" id="GO:0033499">
    <property type="term" value="P:galactose catabolic process via UDP-galactose, Leloir pathway"/>
    <property type="evidence" value="ECO:0007669"/>
    <property type="project" value="TreeGrafter"/>
</dbReference>
<dbReference type="Proteomes" id="UP001064489">
    <property type="component" value="Chromosome 11"/>
</dbReference>
<reference evidence="1" key="1">
    <citation type="journal article" date="2022" name="Plant J.">
        <title>Strategies of tolerance reflected in two North American maple genomes.</title>
        <authorList>
            <person name="McEvoy S.L."/>
            <person name="Sezen U.U."/>
            <person name="Trouern-Trend A."/>
            <person name="McMahon S.M."/>
            <person name="Schaberg P.G."/>
            <person name="Yang J."/>
            <person name="Wegrzyn J.L."/>
            <person name="Swenson N.G."/>
        </authorList>
    </citation>
    <scope>NUCLEOTIDE SEQUENCE</scope>
    <source>
        <strain evidence="1">91603</strain>
    </source>
</reference>
<dbReference type="Pfam" id="PF01263">
    <property type="entry name" value="Aldose_epim"/>
    <property type="match status" value="1"/>
</dbReference>
<reference evidence="1" key="2">
    <citation type="submission" date="2023-02" db="EMBL/GenBank/DDBJ databases">
        <authorList>
            <person name="Swenson N.G."/>
            <person name="Wegrzyn J.L."/>
            <person name="Mcevoy S.L."/>
        </authorList>
    </citation>
    <scope>NUCLEOTIDE SEQUENCE</scope>
    <source>
        <strain evidence="1">91603</strain>
        <tissue evidence="1">Leaf</tissue>
    </source>
</reference>
<evidence type="ECO:0008006" key="3">
    <source>
        <dbReference type="Google" id="ProtNLM"/>
    </source>
</evidence>
<protein>
    <recommendedName>
        <fullName evidence="3">Aldose 1-epimerase</fullName>
    </recommendedName>
</protein>
<dbReference type="InterPro" id="IPR014718">
    <property type="entry name" value="GH-type_carb-bd"/>
</dbReference>
<dbReference type="Gene3D" id="2.70.98.10">
    <property type="match status" value="1"/>
</dbReference>
<accession>A0AAD5I674</accession>
<sequence length="132" mass="14143">MKAKALNKATPVNLAQHTYWNLGGHNSGDILSEDIQIFASNYTPVDSQLLPTGKIVSVKRTPYESMISSSPTPSAATSTSLLAVMTLTMCWMANKLKQAAIVHDKKTGRTMELLTSAPGLSGIAEETPNQPL</sequence>
<dbReference type="EMBL" id="JAJSOW010000108">
    <property type="protein sequence ID" value="KAI9153656.1"/>
    <property type="molecule type" value="Genomic_DNA"/>
</dbReference>
<gene>
    <name evidence="1" type="ORF">LWI28_014563</name>
</gene>
<dbReference type="InterPro" id="IPR011013">
    <property type="entry name" value="Gal_mutarotase_sf_dom"/>
</dbReference>
<comment type="caution">
    <text evidence="1">The sequence shown here is derived from an EMBL/GenBank/DDBJ whole genome shotgun (WGS) entry which is preliminary data.</text>
</comment>
<dbReference type="PANTHER" id="PTHR10091:SF0">
    <property type="entry name" value="GALACTOSE MUTAROTASE"/>
    <property type="match status" value="1"/>
</dbReference>
<dbReference type="AlphaFoldDB" id="A0AAD5I674"/>
<dbReference type="SUPFAM" id="SSF74650">
    <property type="entry name" value="Galactose mutarotase-like"/>
    <property type="match status" value="1"/>
</dbReference>
<dbReference type="GO" id="GO:0004034">
    <property type="term" value="F:aldose 1-epimerase activity"/>
    <property type="evidence" value="ECO:0007669"/>
    <property type="project" value="TreeGrafter"/>
</dbReference>
<evidence type="ECO:0000313" key="1">
    <source>
        <dbReference type="EMBL" id="KAI9153656.1"/>
    </source>
</evidence>
<organism evidence="1 2">
    <name type="scientific">Acer negundo</name>
    <name type="common">Box elder</name>
    <dbReference type="NCBI Taxonomy" id="4023"/>
    <lineage>
        <taxon>Eukaryota</taxon>
        <taxon>Viridiplantae</taxon>
        <taxon>Streptophyta</taxon>
        <taxon>Embryophyta</taxon>
        <taxon>Tracheophyta</taxon>
        <taxon>Spermatophyta</taxon>
        <taxon>Magnoliopsida</taxon>
        <taxon>eudicotyledons</taxon>
        <taxon>Gunneridae</taxon>
        <taxon>Pentapetalae</taxon>
        <taxon>rosids</taxon>
        <taxon>malvids</taxon>
        <taxon>Sapindales</taxon>
        <taxon>Sapindaceae</taxon>
        <taxon>Hippocastanoideae</taxon>
        <taxon>Acereae</taxon>
        <taxon>Acer</taxon>
    </lineage>
</organism>
<dbReference type="InterPro" id="IPR008183">
    <property type="entry name" value="Aldose_1/G6P_1-epimerase"/>
</dbReference>
<dbReference type="PANTHER" id="PTHR10091">
    <property type="entry name" value="ALDOSE-1-EPIMERASE"/>
    <property type="match status" value="1"/>
</dbReference>